<dbReference type="AlphaFoldDB" id="A0A448YKR8"/>
<evidence type="ECO:0000259" key="1">
    <source>
        <dbReference type="Pfam" id="PF19445"/>
    </source>
</evidence>
<feature type="domain" description="eIF3h C-terminal" evidence="1">
    <location>
        <begin position="148"/>
        <end position="320"/>
    </location>
</feature>
<proteinExistence type="predicted"/>
<sequence>MPEQENDHNSSLTVQINASVALKLAKIGEDHYPGTSSGPIYGFDEKESSVINISHIMSFPGQHTSGDDVFNTRSSNVKFQNDFLSKLRESKIGAKLLGWYVTCTNGKHIRQTVIESVLHLQENNRKENADNTPVLILVYDPSKALDSLLSLKVLKLSDAFLNTWNSEARFVARNLIDNRLSYKNIFEEVPAEIKNSHLTNLKVQELDLSNTYGDDLELNSNYLKSTVQNVEQLTEAIDNFNHNLGNFNYFQRSLSREVTKVNQWKLRTKQENIDKLKADPSATVTEPDWKTQFKLPQVPSKYENLVASGLVNSYSTNLEVAGSVEHGKTSGVKESLDL</sequence>
<protein>
    <submittedName>
        <fullName evidence="2">DEKNAAC102204</fullName>
    </submittedName>
</protein>
<evidence type="ECO:0000313" key="3">
    <source>
        <dbReference type="Proteomes" id="UP000290900"/>
    </source>
</evidence>
<reference evidence="2 3" key="1">
    <citation type="submission" date="2018-12" db="EMBL/GenBank/DDBJ databases">
        <authorList>
            <person name="Tiukova I."/>
            <person name="Dainat J."/>
        </authorList>
    </citation>
    <scope>NUCLEOTIDE SEQUENCE [LARGE SCALE GENOMIC DNA]</scope>
</reference>
<accession>A0A448YKR8</accession>
<dbReference type="Proteomes" id="UP000290900">
    <property type="component" value="Unassembled WGS sequence"/>
</dbReference>
<dbReference type="STRING" id="13370.A0A448YKR8"/>
<dbReference type="EMBL" id="CAACVR010000012">
    <property type="protein sequence ID" value="VEU21500.1"/>
    <property type="molecule type" value="Genomic_DNA"/>
</dbReference>
<organism evidence="2 3">
    <name type="scientific">Brettanomyces naardenensis</name>
    <name type="common">Yeast</name>
    <dbReference type="NCBI Taxonomy" id="13370"/>
    <lineage>
        <taxon>Eukaryota</taxon>
        <taxon>Fungi</taxon>
        <taxon>Dikarya</taxon>
        <taxon>Ascomycota</taxon>
        <taxon>Saccharomycotina</taxon>
        <taxon>Pichiomycetes</taxon>
        <taxon>Pichiales</taxon>
        <taxon>Pichiaceae</taxon>
        <taxon>Brettanomyces</taxon>
    </lineage>
</organism>
<dbReference type="Gene3D" id="3.40.140.10">
    <property type="entry name" value="Cytidine Deaminase, domain 2"/>
    <property type="match status" value="1"/>
</dbReference>
<keyword evidence="3" id="KW-1185">Reference proteome</keyword>
<dbReference type="Pfam" id="PF19445">
    <property type="entry name" value="eIF3h_C"/>
    <property type="match status" value="1"/>
</dbReference>
<evidence type="ECO:0000313" key="2">
    <source>
        <dbReference type="EMBL" id="VEU21500.1"/>
    </source>
</evidence>
<gene>
    <name evidence="2" type="ORF">BRENAR_LOCUS2233</name>
</gene>
<dbReference type="InterPro" id="IPR045810">
    <property type="entry name" value="eIF3h_C"/>
</dbReference>
<name>A0A448YKR8_BRENA</name>
<dbReference type="OrthoDB" id="10265695at2759"/>
<dbReference type="InParanoid" id="A0A448YKR8"/>